<dbReference type="AlphaFoldDB" id="A0A0L7RGK2"/>
<gene>
    <name evidence="1" type="ORF">WH47_08256</name>
</gene>
<evidence type="ECO:0000313" key="1">
    <source>
        <dbReference type="EMBL" id="KOC69995.1"/>
    </source>
</evidence>
<dbReference type="EMBL" id="KQ414596">
    <property type="protein sequence ID" value="KOC69995.1"/>
    <property type="molecule type" value="Genomic_DNA"/>
</dbReference>
<keyword evidence="2" id="KW-1185">Reference proteome</keyword>
<organism evidence="1 2">
    <name type="scientific">Habropoda laboriosa</name>
    <dbReference type="NCBI Taxonomy" id="597456"/>
    <lineage>
        <taxon>Eukaryota</taxon>
        <taxon>Metazoa</taxon>
        <taxon>Ecdysozoa</taxon>
        <taxon>Arthropoda</taxon>
        <taxon>Hexapoda</taxon>
        <taxon>Insecta</taxon>
        <taxon>Pterygota</taxon>
        <taxon>Neoptera</taxon>
        <taxon>Endopterygota</taxon>
        <taxon>Hymenoptera</taxon>
        <taxon>Apocrita</taxon>
        <taxon>Aculeata</taxon>
        <taxon>Apoidea</taxon>
        <taxon>Anthophila</taxon>
        <taxon>Apidae</taxon>
        <taxon>Habropoda</taxon>
    </lineage>
</organism>
<accession>A0A0L7RGK2</accession>
<protein>
    <submittedName>
        <fullName evidence="1">Uncharacterized protein</fullName>
    </submittedName>
</protein>
<proteinExistence type="predicted"/>
<sequence>MSLRVERDWRSRWIKRSATFDVKKIKTKKKESGPLDDDDDELSQKLLERPWTRRTRSAERLMCVCARTFFPFWPEKTDSKTILLVKKVTEYIYIAYKWVTTGAWLHSVPRTAEKLAAE</sequence>
<reference evidence="1 2" key="1">
    <citation type="submission" date="2015-07" db="EMBL/GenBank/DDBJ databases">
        <title>The genome of Habropoda laboriosa.</title>
        <authorList>
            <person name="Pan H."/>
            <person name="Kapheim K."/>
        </authorList>
    </citation>
    <scope>NUCLEOTIDE SEQUENCE [LARGE SCALE GENOMIC DNA]</scope>
    <source>
        <strain evidence="1">0110345459</strain>
    </source>
</reference>
<dbReference type="Proteomes" id="UP000053825">
    <property type="component" value="Unassembled WGS sequence"/>
</dbReference>
<evidence type="ECO:0000313" key="2">
    <source>
        <dbReference type="Proteomes" id="UP000053825"/>
    </source>
</evidence>
<name>A0A0L7RGK2_9HYME</name>